<accession>D3F6W0</accession>
<reference evidence="3 4" key="1">
    <citation type="journal article" date="2010" name="Stand. Genomic Sci.">
        <title>Complete genome sequence of Conexibacter woesei type strain (ID131577).</title>
        <authorList>
            <person name="Pukall R."/>
            <person name="Lapidus A."/>
            <person name="Glavina Del Rio T."/>
            <person name="Copeland A."/>
            <person name="Tice H."/>
            <person name="Cheng J.-F."/>
            <person name="Lucas S."/>
            <person name="Chen F."/>
            <person name="Nolan M."/>
            <person name="Bruce D."/>
            <person name="Goodwin L."/>
            <person name="Pitluck S."/>
            <person name="Mavromatis K."/>
            <person name="Ivanova N."/>
            <person name="Ovchinnikova G."/>
            <person name="Pati A."/>
            <person name="Chen A."/>
            <person name="Palaniappan K."/>
            <person name="Land M."/>
            <person name="Hauser L."/>
            <person name="Chang Y.-J."/>
            <person name="Jeffries C.D."/>
            <person name="Chain P."/>
            <person name="Meincke L."/>
            <person name="Sims D."/>
            <person name="Brettin T."/>
            <person name="Detter J.C."/>
            <person name="Rohde M."/>
            <person name="Goeker M."/>
            <person name="Bristow J."/>
            <person name="Eisen J.A."/>
            <person name="Markowitz V."/>
            <person name="Kyrpides N.C."/>
            <person name="Klenk H.-P."/>
            <person name="Hugenholtz P."/>
        </authorList>
    </citation>
    <scope>NUCLEOTIDE SEQUENCE [LARGE SCALE GENOMIC DNA]</scope>
    <source>
        <strain evidence="4">DSM 14684 / CIP 108061 / JCM 11494 / NBRC 100937 / ID131577</strain>
    </source>
</reference>
<gene>
    <name evidence="3" type="ordered locus">Cwoe_4344</name>
</gene>
<protein>
    <submittedName>
        <fullName evidence="3">Amidohydrolase</fullName>
    </submittedName>
</protein>
<dbReference type="InterPro" id="IPR011059">
    <property type="entry name" value="Metal-dep_hydrolase_composite"/>
</dbReference>
<name>D3F6W0_CONWI</name>
<organism evidence="3 4">
    <name type="scientific">Conexibacter woesei (strain DSM 14684 / CCUG 47730 / CIP 108061 / JCM 11494 / NBRC 100937 / ID131577)</name>
    <dbReference type="NCBI Taxonomy" id="469383"/>
    <lineage>
        <taxon>Bacteria</taxon>
        <taxon>Bacillati</taxon>
        <taxon>Actinomycetota</taxon>
        <taxon>Thermoleophilia</taxon>
        <taxon>Solirubrobacterales</taxon>
        <taxon>Conexibacteraceae</taxon>
        <taxon>Conexibacter</taxon>
    </lineage>
</organism>
<dbReference type="InterPro" id="IPR006680">
    <property type="entry name" value="Amidohydro-rel"/>
</dbReference>
<proteinExistence type="predicted"/>
<keyword evidence="4" id="KW-1185">Reference proteome</keyword>
<dbReference type="AlphaFoldDB" id="D3F6W0"/>
<dbReference type="SUPFAM" id="SSF51556">
    <property type="entry name" value="Metallo-dependent hydrolases"/>
    <property type="match status" value="1"/>
</dbReference>
<evidence type="ECO:0000259" key="2">
    <source>
        <dbReference type="Pfam" id="PF01979"/>
    </source>
</evidence>
<evidence type="ECO:0000256" key="1">
    <source>
        <dbReference type="ARBA" id="ARBA00001947"/>
    </source>
</evidence>
<dbReference type="OrthoDB" id="9803027at2"/>
<dbReference type="PANTHER" id="PTHR11647">
    <property type="entry name" value="HYDRANTOINASE/DIHYDROPYRIMIDINASE FAMILY MEMBER"/>
    <property type="match status" value="1"/>
</dbReference>
<dbReference type="Gene3D" id="2.30.40.10">
    <property type="entry name" value="Urease, subunit C, domain 1"/>
    <property type="match status" value="1"/>
</dbReference>
<reference evidence="4" key="2">
    <citation type="submission" date="2010-01" db="EMBL/GenBank/DDBJ databases">
        <title>The complete genome of Conexibacter woesei DSM 14684.</title>
        <authorList>
            <consortium name="US DOE Joint Genome Institute (JGI-PGF)"/>
            <person name="Lucas S."/>
            <person name="Copeland A."/>
            <person name="Lapidus A."/>
            <person name="Glavina del Rio T."/>
            <person name="Dalin E."/>
            <person name="Tice H."/>
            <person name="Bruce D."/>
            <person name="Goodwin L."/>
            <person name="Pitluck S."/>
            <person name="Kyrpides N."/>
            <person name="Mavromatis K."/>
            <person name="Ivanova N."/>
            <person name="Mikhailova N."/>
            <person name="Chertkov O."/>
            <person name="Brettin T."/>
            <person name="Detter J.C."/>
            <person name="Han C."/>
            <person name="Larimer F."/>
            <person name="Land M."/>
            <person name="Hauser L."/>
            <person name="Markowitz V."/>
            <person name="Cheng J.-F."/>
            <person name="Hugenholtz P."/>
            <person name="Woyke T."/>
            <person name="Wu D."/>
            <person name="Pukall R."/>
            <person name="Steenblock K."/>
            <person name="Schneider S."/>
            <person name="Klenk H.-P."/>
            <person name="Eisen J.A."/>
        </authorList>
    </citation>
    <scope>NUCLEOTIDE SEQUENCE [LARGE SCALE GENOMIC DNA]</scope>
    <source>
        <strain evidence="4">DSM 14684 / CIP 108061 / JCM 11494 / NBRC 100937 / ID131577</strain>
    </source>
</reference>
<keyword evidence="3" id="KW-0378">Hydrolase</keyword>
<dbReference type="RefSeq" id="WP_012935809.1">
    <property type="nucleotide sequence ID" value="NC_013739.1"/>
</dbReference>
<dbReference type="EMBL" id="CP001854">
    <property type="protein sequence ID" value="ADB52758.1"/>
    <property type="molecule type" value="Genomic_DNA"/>
</dbReference>
<dbReference type="STRING" id="469383.Cwoe_4344"/>
<dbReference type="KEGG" id="cwo:Cwoe_4344"/>
<dbReference type="InterPro" id="IPR050378">
    <property type="entry name" value="Metallo-dep_Hydrolases_sf"/>
</dbReference>
<evidence type="ECO:0000313" key="3">
    <source>
        <dbReference type="EMBL" id="ADB52758.1"/>
    </source>
</evidence>
<dbReference type="GO" id="GO:0016812">
    <property type="term" value="F:hydrolase activity, acting on carbon-nitrogen (but not peptide) bonds, in cyclic amides"/>
    <property type="evidence" value="ECO:0007669"/>
    <property type="project" value="TreeGrafter"/>
</dbReference>
<evidence type="ECO:0000313" key="4">
    <source>
        <dbReference type="Proteomes" id="UP000008229"/>
    </source>
</evidence>
<dbReference type="PANTHER" id="PTHR11647:SF1">
    <property type="entry name" value="COLLAPSIN RESPONSE MEDIATOR PROTEIN"/>
    <property type="match status" value="1"/>
</dbReference>
<dbReference type="Pfam" id="PF01979">
    <property type="entry name" value="Amidohydro_1"/>
    <property type="match status" value="1"/>
</dbReference>
<dbReference type="InterPro" id="IPR032466">
    <property type="entry name" value="Metal_Hydrolase"/>
</dbReference>
<dbReference type="Gene3D" id="3.20.20.140">
    <property type="entry name" value="Metal-dependent hydrolases"/>
    <property type="match status" value="1"/>
</dbReference>
<feature type="domain" description="Amidohydrolase-related" evidence="2">
    <location>
        <begin position="316"/>
        <end position="427"/>
    </location>
</feature>
<comment type="cofactor">
    <cofactor evidence="1">
        <name>Zn(2+)</name>
        <dbReference type="ChEBI" id="CHEBI:29105"/>
    </cofactor>
</comment>
<dbReference type="HOGENOM" id="CLU_015572_4_2_11"/>
<dbReference type="eggNOG" id="COG0044">
    <property type="taxonomic scope" value="Bacteria"/>
</dbReference>
<dbReference type="Proteomes" id="UP000008229">
    <property type="component" value="Chromosome"/>
</dbReference>
<sequence length="502" mass="55434">MTDPRAVDLVITGGTVVSPSGPRRAGIAIDGGRIVAIADDSLLPPARTTHDATGLHVIPGLVDTEAHPGCYVPLRQDLESESRAAVTAGVTTWGIHAPSTRMGHPDWVEFVNKEDVGSFHDSMPHFIDIVEEVSAVNVFATYMLETDQQAREIPEYAQEWGVTSIKLYLQAMSPEAEPHWPGRRAGLGAGFDDGVVYQVMENVAALGDPGIVAMHCENWEIARVFDERLRSQGRTDWATWSDRSPHFLEAQHLRQYGHFAEYLGCPIYVQHATTPETYAEILDLRGRGVTVHAQTGPHWLQFGKEEHNAWRINVPLRSRENNPNIWNALAADVVNAVGSDHVTPWGDAGYDDCFNENIWELKTGFTSRVEMLLPVLLEGVHQQKITLERLVEVACENPAKIFGLFPQKGAIEVGADADLVLVDLDRTVKVDNSQLLTRTGWSVLDGRTIHGWNVATFLGGKQMSRWEDGAPKPEFLGGSDGRYLRRTAGQARVPLELPVEAN</sequence>
<dbReference type="GO" id="GO:0005829">
    <property type="term" value="C:cytosol"/>
    <property type="evidence" value="ECO:0007669"/>
    <property type="project" value="TreeGrafter"/>
</dbReference>
<dbReference type="SUPFAM" id="SSF51338">
    <property type="entry name" value="Composite domain of metallo-dependent hydrolases"/>
    <property type="match status" value="1"/>
</dbReference>